<sequence>MRTLKLDKDDETIPYCYDDNQLYCASLTVQYGTNDDKCGVFGDDYKNSIPRSNENGVVE</sequence>
<feature type="non-terminal residue" evidence="1">
    <location>
        <position position="1"/>
    </location>
</feature>
<dbReference type="HOGENOM" id="CLU_2963152_0_0_1"/>
<name>N6T3M5_DENPD</name>
<proteinExistence type="predicted"/>
<accession>N6T3M5</accession>
<protein>
    <submittedName>
        <fullName evidence="1">Uncharacterized protein</fullName>
    </submittedName>
</protein>
<evidence type="ECO:0000313" key="1">
    <source>
        <dbReference type="EMBL" id="ENN74759.1"/>
    </source>
</evidence>
<reference evidence="1" key="1">
    <citation type="journal article" date="2013" name="Genome Biol.">
        <title>Draft genome of the mountain pine beetle, Dendroctonus ponderosae Hopkins, a major forest pest.</title>
        <authorList>
            <person name="Keeling C.I."/>
            <person name="Yuen M.M."/>
            <person name="Liao N.Y."/>
            <person name="Docking T.R."/>
            <person name="Chan S.K."/>
            <person name="Taylor G.A."/>
            <person name="Palmquist D.L."/>
            <person name="Jackman S.D."/>
            <person name="Nguyen A."/>
            <person name="Li M."/>
            <person name="Henderson H."/>
            <person name="Janes J.K."/>
            <person name="Zhao Y."/>
            <person name="Pandoh P."/>
            <person name="Moore R."/>
            <person name="Sperling F.A."/>
            <person name="Huber D.P."/>
            <person name="Birol I."/>
            <person name="Jones S.J."/>
            <person name="Bohlmann J."/>
        </authorList>
    </citation>
    <scope>NUCLEOTIDE SEQUENCE</scope>
</reference>
<dbReference type="AlphaFoldDB" id="N6T3M5"/>
<organism evidence="1">
    <name type="scientific">Dendroctonus ponderosae</name>
    <name type="common">Mountain pine beetle</name>
    <dbReference type="NCBI Taxonomy" id="77166"/>
    <lineage>
        <taxon>Eukaryota</taxon>
        <taxon>Metazoa</taxon>
        <taxon>Ecdysozoa</taxon>
        <taxon>Arthropoda</taxon>
        <taxon>Hexapoda</taxon>
        <taxon>Insecta</taxon>
        <taxon>Pterygota</taxon>
        <taxon>Neoptera</taxon>
        <taxon>Endopterygota</taxon>
        <taxon>Coleoptera</taxon>
        <taxon>Polyphaga</taxon>
        <taxon>Cucujiformia</taxon>
        <taxon>Curculionidae</taxon>
        <taxon>Scolytinae</taxon>
        <taxon>Dendroctonus</taxon>
    </lineage>
</organism>
<dbReference type="EMBL" id="KB741032">
    <property type="protein sequence ID" value="ENN74759.1"/>
    <property type="molecule type" value="Genomic_DNA"/>
</dbReference>
<gene>
    <name evidence="1" type="ORF">YQE_08667</name>
</gene>